<reference evidence="2" key="1">
    <citation type="journal article" date="2023" name="Front. Plant Sci.">
        <title>Chromosomal-level genome assembly of Melastoma candidum provides insights into trichome evolution.</title>
        <authorList>
            <person name="Zhong Y."/>
            <person name="Wu W."/>
            <person name="Sun C."/>
            <person name="Zou P."/>
            <person name="Liu Y."/>
            <person name="Dai S."/>
            <person name="Zhou R."/>
        </authorList>
    </citation>
    <scope>NUCLEOTIDE SEQUENCE [LARGE SCALE GENOMIC DNA]</scope>
</reference>
<comment type="caution">
    <text evidence="1">The sequence shown here is derived from an EMBL/GenBank/DDBJ whole genome shotgun (WGS) entry which is preliminary data.</text>
</comment>
<organism evidence="1 2">
    <name type="scientific">Melastoma candidum</name>
    <dbReference type="NCBI Taxonomy" id="119954"/>
    <lineage>
        <taxon>Eukaryota</taxon>
        <taxon>Viridiplantae</taxon>
        <taxon>Streptophyta</taxon>
        <taxon>Embryophyta</taxon>
        <taxon>Tracheophyta</taxon>
        <taxon>Spermatophyta</taxon>
        <taxon>Magnoliopsida</taxon>
        <taxon>eudicotyledons</taxon>
        <taxon>Gunneridae</taxon>
        <taxon>Pentapetalae</taxon>
        <taxon>rosids</taxon>
        <taxon>malvids</taxon>
        <taxon>Myrtales</taxon>
        <taxon>Melastomataceae</taxon>
        <taxon>Melastomatoideae</taxon>
        <taxon>Melastomateae</taxon>
        <taxon>Melastoma</taxon>
    </lineage>
</organism>
<keyword evidence="2" id="KW-1185">Reference proteome</keyword>
<evidence type="ECO:0000313" key="2">
    <source>
        <dbReference type="Proteomes" id="UP001057402"/>
    </source>
</evidence>
<sequence length="208" mass="21551">MLTGEKDRQKNGMDTGTGSGNLGLAGLMDPLTSPSAPSSLPVSTLTTSPSPARGAPSSGSSPPSMAPLLSFPTLASPTPSPPLTAIEWWKPDIEAVINKAIRSRSPQNVSDSHLINGHPGPVPSCPPFTTDTIRVAPGQTTTVLINSTDGITGNYIMVVLPFMDLPISADNSTATGMLHYIGTPSNATPPSHLSCDKLLKLAKEPQFS</sequence>
<dbReference type="EMBL" id="CM042881">
    <property type="protein sequence ID" value="KAI4385974.1"/>
    <property type="molecule type" value="Genomic_DNA"/>
</dbReference>
<protein>
    <submittedName>
        <fullName evidence="1">Uncharacterized protein</fullName>
    </submittedName>
</protein>
<name>A0ACB9S4F9_9MYRT</name>
<dbReference type="Proteomes" id="UP001057402">
    <property type="component" value="Chromosome 2"/>
</dbReference>
<accession>A0ACB9S4F9</accession>
<evidence type="ECO:0000313" key="1">
    <source>
        <dbReference type="EMBL" id="KAI4385974.1"/>
    </source>
</evidence>
<gene>
    <name evidence="1" type="ORF">MLD38_003955</name>
</gene>
<proteinExistence type="predicted"/>